<dbReference type="AlphaFoldDB" id="A0AAV4RR13"/>
<comment type="caution">
    <text evidence="1">The sequence shown here is derived from an EMBL/GenBank/DDBJ whole genome shotgun (WGS) entry which is preliminary data.</text>
</comment>
<keyword evidence="2" id="KW-1185">Reference proteome</keyword>
<evidence type="ECO:0000313" key="2">
    <source>
        <dbReference type="Proteomes" id="UP001054945"/>
    </source>
</evidence>
<gene>
    <name evidence="1" type="ORF">CEXT_202571</name>
</gene>
<evidence type="ECO:0000313" key="1">
    <source>
        <dbReference type="EMBL" id="GIY23974.1"/>
    </source>
</evidence>
<proteinExistence type="predicted"/>
<dbReference type="EMBL" id="BPLR01008334">
    <property type="protein sequence ID" value="GIY23974.1"/>
    <property type="molecule type" value="Genomic_DNA"/>
</dbReference>
<protein>
    <submittedName>
        <fullName evidence="1">Uncharacterized protein</fullName>
    </submittedName>
</protein>
<organism evidence="1 2">
    <name type="scientific">Caerostris extrusa</name>
    <name type="common">Bark spider</name>
    <name type="synonym">Caerostris bankana</name>
    <dbReference type="NCBI Taxonomy" id="172846"/>
    <lineage>
        <taxon>Eukaryota</taxon>
        <taxon>Metazoa</taxon>
        <taxon>Ecdysozoa</taxon>
        <taxon>Arthropoda</taxon>
        <taxon>Chelicerata</taxon>
        <taxon>Arachnida</taxon>
        <taxon>Araneae</taxon>
        <taxon>Araneomorphae</taxon>
        <taxon>Entelegynae</taxon>
        <taxon>Araneoidea</taxon>
        <taxon>Araneidae</taxon>
        <taxon>Caerostris</taxon>
    </lineage>
</organism>
<dbReference type="Proteomes" id="UP001054945">
    <property type="component" value="Unassembled WGS sequence"/>
</dbReference>
<accession>A0AAV4RR13</accession>
<name>A0AAV4RR13_CAEEX</name>
<sequence>MSLSAVFSKLTVRGMHRESSPRTPSLAASSEFAAVVRTIAKHAVLIYKNSSLPSIPIFPNLDITQRTKEPCVQTTSNPWTQLYFTPISYCSFLGYVAPYKIKKKWGWYIKINIVKSDFLVSQRQSSWQPDSRPRANLVCCRAIF</sequence>
<reference evidence="1 2" key="1">
    <citation type="submission" date="2021-06" db="EMBL/GenBank/DDBJ databases">
        <title>Caerostris extrusa draft genome.</title>
        <authorList>
            <person name="Kono N."/>
            <person name="Arakawa K."/>
        </authorList>
    </citation>
    <scope>NUCLEOTIDE SEQUENCE [LARGE SCALE GENOMIC DNA]</scope>
</reference>